<protein>
    <recommendedName>
        <fullName evidence="4">ELM2 domain-containing protein</fullName>
    </recommendedName>
</protein>
<keyword evidence="3" id="KW-1185">Reference proteome</keyword>
<accession>A0AAX6E464</accession>
<dbReference type="EMBL" id="JANAVB010040218">
    <property type="protein sequence ID" value="KAJ6798828.1"/>
    <property type="molecule type" value="Genomic_DNA"/>
</dbReference>
<organism evidence="2 3">
    <name type="scientific">Iris pallida</name>
    <name type="common">Sweet iris</name>
    <dbReference type="NCBI Taxonomy" id="29817"/>
    <lineage>
        <taxon>Eukaryota</taxon>
        <taxon>Viridiplantae</taxon>
        <taxon>Streptophyta</taxon>
        <taxon>Embryophyta</taxon>
        <taxon>Tracheophyta</taxon>
        <taxon>Spermatophyta</taxon>
        <taxon>Magnoliopsida</taxon>
        <taxon>Liliopsida</taxon>
        <taxon>Asparagales</taxon>
        <taxon>Iridaceae</taxon>
        <taxon>Iridoideae</taxon>
        <taxon>Irideae</taxon>
        <taxon>Iris</taxon>
    </lineage>
</organism>
<evidence type="ECO:0008006" key="4">
    <source>
        <dbReference type="Google" id="ProtNLM"/>
    </source>
</evidence>
<sequence>MTGGISLYNSSSSSNEGLSQVPSLSSCASCTRAEPEIRALLNDISTNFLKNPSHFLGFDLPSMSSVAAAAAEVFDNSQLFNRWAEKFDLDCDPKSPPLCPDLKRRIKDHVSKLLNGRSMASLVALAAGSNKRKCAENSQLFDSLMSLKAVAACPYDDQTREEQEWTLRVLNARKALFLKTADVSNMEEFPYLKKQRTNKFPHSMCTGTANLSSEKPQNELSAGVGSYDIQNQPIRRSRRTLLNFGESEIHRKRIPIGHSFQADVPVWTGPLNYEGSDGNPELNDSRWLGTQIWPIEEDSALNNEGTIGEGRSDMCACTSTGSVDCIRSHIRAARLHLRSELGPAFSSLGFNDMGEEVSSLWTHEEQLMFDDLVRFNPSSEGKSFWETAVKCFTSKSRQDIVSFYFNVFVLRWMSIRTRLGSSDRVDIDDDANLG</sequence>
<reference evidence="2" key="1">
    <citation type="journal article" date="2023" name="GigaByte">
        <title>Genome assembly of the bearded iris, Iris pallida Lam.</title>
        <authorList>
            <person name="Bruccoleri R.E."/>
            <person name="Oakeley E.J."/>
            <person name="Faust A.M.E."/>
            <person name="Altorfer M."/>
            <person name="Dessus-Babus S."/>
            <person name="Burckhardt D."/>
            <person name="Oertli M."/>
            <person name="Naumann U."/>
            <person name="Petersen F."/>
            <person name="Wong J."/>
        </authorList>
    </citation>
    <scope>NUCLEOTIDE SEQUENCE</scope>
    <source>
        <strain evidence="2">GSM-AAB239-AS_SAM_17_03QT</strain>
    </source>
</reference>
<dbReference type="Proteomes" id="UP001140949">
    <property type="component" value="Unassembled WGS sequence"/>
</dbReference>
<dbReference type="PANTHER" id="PTHR46872:SF10">
    <property type="entry name" value="MYB-LIKE DOMAIN-CONTAINING PROTEIN"/>
    <property type="match status" value="1"/>
</dbReference>
<evidence type="ECO:0000313" key="3">
    <source>
        <dbReference type="Proteomes" id="UP001140949"/>
    </source>
</evidence>
<dbReference type="PANTHER" id="PTHR46872">
    <property type="entry name" value="DNA BINDING PROTEIN"/>
    <property type="match status" value="1"/>
</dbReference>
<reference evidence="2" key="2">
    <citation type="submission" date="2023-04" db="EMBL/GenBank/DDBJ databases">
        <authorList>
            <person name="Bruccoleri R.E."/>
            <person name="Oakeley E.J."/>
            <person name="Faust A.-M."/>
            <person name="Dessus-Babus S."/>
            <person name="Altorfer M."/>
            <person name="Burckhardt D."/>
            <person name="Oertli M."/>
            <person name="Naumann U."/>
            <person name="Petersen F."/>
            <person name="Wong J."/>
        </authorList>
    </citation>
    <scope>NUCLEOTIDE SEQUENCE</scope>
    <source>
        <strain evidence="2">GSM-AAB239-AS_SAM_17_03QT</strain>
        <tissue evidence="2">Leaf</tissue>
    </source>
</reference>
<proteinExistence type="predicted"/>
<evidence type="ECO:0000256" key="1">
    <source>
        <dbReference type="SAM" id="MobiDB-lite"/>
    </source>
</evidence>
<feature type="compositionally biased region" description="Low complexity" evidence="1">
    <location>
        <begin position="1"/>
        <end position="19"/>
    </location>
</feature>
<gene>
    <name evidence="2" type="ORF">M6B38_211185</name>
</gene>
<name>A0AAX6E464_IRIPA</name>
<feature type="region of interest" description="Disordered" evidence="1">
    <location>
        <begin position="1"/>
        <end position="21"/>
    </location>
</feature>
<comment type="caution">
    <text evidence="2">The sequence shown here is derived from an EMBL/GenBank/DDBJ whole genome shotgun (WGS) entry which is preliminary data.</text>
</comment>
<dbReference type="AlphaFoldDB" id="A0AAX6E464"/>
<evidence type="ECO:0000313" key="2">
    <source>
        <dbReference type="EMBL" id="KAJ6798828.1"/>
    </source>
</evidence>